<dbReference type="EMBL" id="SRLO01000266">
    <property type="protein sequence ID" value="TNN63778.1"/>
    <property type="molecule type" value="Genomic_DNA"/>
</dbReference>
<accession>A0A4Z2HD36</accession>
<comment type="caution">
    <text evidence="2">The sequence shown here is derived from an EMBL/GenBank/DDBJ whole genome shotgun (WGS) entry which is preliminary data.</text>
</comment>
<dbReference type="Proteomes" id="UP000314294">
    <property type="component" value="Unassembled WGS sequence"/>
</dbReference>
<reference evidence="2 3" key="1">
    <citation type="submission" date="2019-03" db="EMBL/GenBank/DDBJ databases">
        <title>First draft genome of Liparis tanakae, snailfish: a comprehensive survey of snailfish specific genes.</title>
        <authorList>
            <person name="Kim W."/>
            <person name="Song I."/>
            <person name="Jeong J.-H."/>
            <person name="Kim D."/>
            <person name="Kim S."/>
            <person name="Ryu S."/>
            <person name="Song J.Y."/>
            <person name="Lee S.K."/>
        </authorList>
    </citation>
    <scope>NUCLEOTIDE SEQUENCE [LARGE SCALE GENOMIC DNA]</scope>
    <source>
        <tissue evidence="2">Muscle</tissue>
    </source>
</reference>
<proteinExistence type="predicted"/>
<feature type="compositionally biased region" description="Polar residues" evidence="1">
    <location>
        <begin position="98"/>
        <end position="110"/>
    </location>
</feature>
<protein>
    <submittedName>
        <fullName evidence="2">Uncharacterized protein</fullName>
    </submittedName>
</protein>
<dbReference type="AlphaFoldDB" id="A0A4Z2HD36"/>
<organism evidence="2 3">
    <name type="scientific">Liparis tanakae</name>
    <name type="common">Tanaka's snailfish</name>
    <dbReference type="NCBI Taxonomy" id="230148"/>
    <lineage>
        <taxon>Eukaryota</taxon>
        <taxon>Metazoa</taxon>
        <taxon>Chordata</taxon>
        <taxon>Craniata</taxon>
        <taxon>Vertebrata</taxon>
        <taxon>Euteleostomi</taxon>
        <taxon>Actinopterygii</taxon>
        <taxon>Neopterygii</taxon>
        <taxon>Teleostei</taxon>
        <taxon>Neoteleostei</taxon>
        <taxon>Acanthomorphata</taxon>
        <taxon>Eupercaria</taxon>
        <taxon>Perciformes</taxon>
        <taxon>Cottioidei</taxon>
        <taxon>Cottales</taxon>
        <taxon>Liparidae</taxon>
        <taxon>Liparis</taxon>
    </lineage>
</organism>
<feature type="region of interest" description="Disordered" evidence="1">
    <location>
        <begin position="91"/>
        <end position="110"/>
    </location>
</feature>
<gene>
    <name evidence="2" type="ORF">EYF80_025980</name>
</gene>
<evidence type="ECO:0000313" key="2">
    <source>
        <dbReference type="EMBL" id="TNN63778.1"/>
    </source>
</evidence>
<name>A0A4Z2HD36_9TELE</name>
<evidence type="ECO:0000313" key="3">
    <source>
        <dbReference type="Proteomes" id="UP000314294"/>
    </source>
</evidence>
<keyword evidence="3" id="KW-1185">Reference proteome</keyword>
<sequence length="110" mass="12357">MHHGGGDGGGVMEGWRGYFELSNTSEMDDSSIDIRLSDFYRYESCSLPFRQYPSAWGARLCTAHMYAGGRNVLSSTEHVRRVQTVSNRHICQRRKQSRTSGSVCHPAVSQ</sequence>
<evidence type="ECO:0000256" key="1">
    <source>
        <dbReference type="SAM" id="MobiDB-lite"/>
    </source>
</evidence>